<dbReference type="EMBL" id="CP033073">
    <property type="protein sequence ID" value="AYN40953.1"/>
    <property type="molecule type" value="Genomic_DNA"/>
</dbReference>
<dbReference type="InterPro" id="IPR013785">
    <property type="entry name" value="Aldolase_TIM"/>
</dbReference>
<dbReference type="PANTHER" id="PTHR11228:SF7">
    <property type="entry name" value="PQQA PEPTIDE CYCLASE"/>
    <property type="match status" value="1"/>
</dbReference>
<dbReference type="CDD" id="cd21109">
    <property type="entry name" value="SPASM"/>
    <property type="match status" value="1"/>
</dbReference>
<organism evidence="2 3">
    <name type="scientific">Streptomyces dangxiongensis</name>
    <dbReference type="NCBI Taxonomy" id="1442032"/>
    <lineage>
        <taxon>Bacteria</taxon>
        <taxon>Bacillati</taxon>
        <taxon>Actinomycetota</taxon>
        <taxon>Actinomycetes</taxon>
        <taxon>Kitasatosporales</taxon>
        <taxon>Streptomycetaceae</taxon>
        <taxon>Streptomyces</taxon>
    </lineage>
</organism>
<gene>
    <name evidence="2" type="ORF">D9753_21050</name>
</gene>
<dbReference type="PANTHER" id="PTHR11228">
    <property type="entry name" value="RADICAL SAM DOMAIN PROTEIN"/>
    <property type="match status" value="1"/>
</dbReference>
<dbReference type="OrthoDB" id="7021155at2"/>
<evidence type="ECO:0000313" key="3">
    <source>
        <dbReference type="Proteomes" id="UP000268329"/>
    </source>
</evidence>
<dbReference type="InterPro" id="IPR058240">
    <property type="entry name" value="rSAM_sf"/>
</dbReference>
<dbReference type="SUPFAM" id="SSF102114">
    <property type="entry name" value="Radical SAM enzymes"/>
    <property type="match status" value="1"/>
</dbReference>
<accession>A0A3G2JF25</accession>
<dbReference type="CDD" id="cd01335">
    <property type="entry name" value="Radical_SAM"/>
    <property type="match status" value="1"/>
</dbReference>
<feature type="region of interest" description="Disordered" evidence="1">
    <location>
        <begin position="1"/>
        <end position="35"/>
    </location>
</feature>
<evidence type="ECO:0000256" key="1">
    <source>
        <dbReference type="SAM" id="MobiDB-lite"/>
    </source>
</evidence>
<dbReference type="KEGG" id="sdd:D9753_21050"/>
<dbReference type="AlphaFoldDB" id="A0A3G2JF25"/>
<proteinExistence type="predicted"/>
<dbReference type="Gene3D" id="3.20.20.70">
    <property type="entry name" value="Aldolase class I"/>
    <property type="match status" value="1"/>
</dbReference>
<dbReference type="Proteomes" id="UP000268329">
    <property type="component" value="Chromosome"/>
</dbReference>
<evidence type="ECO:0000313" key="2">
    <source>
        <dbReference type="EMBL" id="AYN40953.1"/>
    </source>
</evidence>
<sequence>MPGPASLPAWSPARGGPAFRADPPWGSDGGQEHRSRPLGLLAAGTTHDRPPPATRAADLPRGSRMIKEGAHTYVDGQGPVVPFTGKYAVKNEDPFAVIRAGWDAAGISGAYRPLRVEFELTDRCNDTCKSCGMGAKPLADGVTLSDTQLDRLVTEFADVALSSVAITGGEPFVASRQLYRFMDRARGTVDIGKITTNGIWGSEKRCAPTFERLVNAGLLENRIFVPLLMISIGEQTTPLEYVARIIHHVVTQFTDRELNLAVSSLADPADRKHRVYELLALYEQMYGDFPHDRVHSTMRVYLENERLEDQAPISRPGNTTVTRWMRSCYDCFAPTVGTYVLPCALMKANGDLYSCAAFNVPEKLGFGNLLRESFREILDRVNSSAYVRTVRAGHGLKGVGEVVPPSVTDRMTCDSFCGSCKLLINRFEEATGQQEPGGRLPTFIPLQDLSVRGGQRA</sequence>
<reference evidence="2 3" key="1">
    <citation type="submission" date="2018-10" db="EMBL/GenBank/DDBJ databases">
        <title>The genome of Streptomyces dangxiongensis Z022.</title>
        <authorList>
            <person name="Zhang B."/>
        </authorList>
    </citation>
    <scope>NUCLEOTIDE SEQUENCE [LARGE SCALE GENOMIC DNA]</scope>
    <source>
        <strain evidence="2 3">Z022</strain>
    </source>
</reference>
<dbReference type="Pfam" id="PF13353">
    <property type="entry name" value="Fer4_12"/>
    <property type="match status" value="1"/>
</dbReference>
<dbReference type="InterPro" id="IPR050377">
    <property type="entry name" value="Radical_SAM_PqqE_MftC-like"/>
</dbReference>
<keyword evidence="3" id="KW-1185">Reference proteome</keyword>
<name>A0A3G2JF25_9ACTN</name>
<protein>
    <submittedName>
        <fullName evidence="2">Radical SAM protein</fullName>
    </submittedName>
</protein>